<gene>
    <name evidence="2" type="ORF">MICPUCDRAFT_43393</name>
</gene>
<feature type="region of interest" description="Disordered" evidence="1">
    <location>
        <begin position="231"/>
        <end position="452"/>
    </location>
</feature>
<evidence type="ECO:0000256" key="1">
    <source>
        <dbReference type="SAM" id="MobiDB-lite"/>
    </source>
</evidence>
<sequence>MASTTATACVQPRAASVARTRRRRRPRPATRRRVTADANASETSSASSSSSASAFPVFRKMEGRWEDAVRYVHATMETTPKIRLTGTREIRVADDGTVSLRSKTTFPGGKVLELAFAGERVDEAFGLKNVVKFVRTPLEREAEPVEGYYPIVLLASEHPAEEDHGSFDVVVVREVLAETGRTLLSECITLIDKEGGGTEASHVAQEVNEDGSLGGVQLWRSVLRAPEVETLSPARPRTVSSAADAMEEEDAAARRARLKAMRADADAAAASTSGAGDPSIAARKSSLPGPSLDDVPWGGGPTTTHPPRQLKSAPGPPYPPPPAAAAAFGGFANARPPPPPPPPTTTGGAHFAGWGGGGRGGGRRGAKAPRLDDGGRGGRGGDGDAHAYYKKSMVEDPWRHLEGRVAAAPPPPPPPQQQRQRRHPAPPPPPPPPARLIAGNKHRLFESLDLED</sequence>
<dbReference type="KEGG" id="mpp:MICPUCDRAFT_43393"/>
<dbReference type="PANTHER" id="PTHR47102">
    <property type="entry name" value="PROTEIN BNI1"/>
    <property type="match status" value="1"/>
</dbReference>
<dbReference type="Proteomes" id="UP000001876">
    <property type="component" value="Unassembled WGS sequence"/>
</dbReference>
<reference evidence="2 3" key="1">
    <citation type="journal article" date="2009" name="Science">
        <title>Green evolution and dynamic adaptations revealed by genomes of the marine picoeukaryotes Micromonas.</title>
        <authorList>
            <person name="Worden A.Z."/>
            <person name="Lee J.H."/>
            <person name="Mock T."/>
            <person name="Rouze P."/>
            <person name="Simmons M.P."/>
            <person name="Aerts A.L."/>
            <person name="Allen A.E."/>
            <person name="Cuvelier M.L."/>
            <person name="Derelle E."/>
            <person name="Everett M.V."/>
            <person name="Foulon E."/>
            <person name="Grimwood J."/>
            <person name="Gundlach H."/>
            <person name="Henrissat B."/>
            <person name="Napoli C."/>
            <person name="McDonald S.M."/>
            <person name="Parker M.S."/>
            <person name="Rombauts S."/>
            <person name="Salamov A."/>
            <person name="Von Dassow P."/>
            <person name="Badger J.H."/>
            <person name="Coutinho P.M."/>
            <person name="Demir E."/>
            <person name="Dubchak I."/>
            <person name="Gentemann C."/>
            <person name="Eikrem W."/>
            <person name="Gready J.E."/>
            <person name="John U."/>
            <person name="Lanier W."/>
            <person name="Lindquist E.A."/>
            <person name="Lucas S."/>
            <person name="Mayer K.F."/>
            <person name="Moreau H."/>
            <person name="Not F."/>
            <person name="Otillar R."/>
            <person name="Panaud O."/>
            <person name="Pangilinan J."/>
            <person name="Paulsen I."/>
            <person name="Piegu B."/>
            <person name="Poliakov A."/>
            <person name="Robbens S."/>
            <person name="Schmutz J."/>
            <person name="Toulza E."/>
            <person name="Wyss T."/>
            <person name="Zelensky A."/>
            <person name="Zhou K."/>
            <person name="Armbrust E.V."/>
            <person name="Bhattacharya D."/>
            <person name="Goodenough U.W."/>
            <person name="Van de Peer Y."/>
            <person name="Grigoriev I.V."/>
        </authorList>
    </citation>
    <scope>NUCLEOTIDE SEQUENCE [LARGE SCALE GENOMIC DNA]</scope>
    <source>
        <strain evidence="2 3">CCMP1545</strain>
    </source>
</reference>
<feature type="compositionally biased region" description="Low complexity" evidence="1">
    <location>
        <begin position="324"/>
        <end position="334"/>
    </location>
</feature>
<feature type="compositionally biased region" description="Pro residues" evidence="1">
    <location>
        <begin position="314"/>
        <end position="323"/>
    </location>
</feature>
<feature type="compositionally biased region" description="Basic residues" evidence="1">
    <location>
        <begin position="19"/>
        <end position="33"/>
    </location>
</feature>
<dbReference type="AlphaFoldDB" id="C1N8Q1"/>
<dbReference type="InterPro" id="IPR028265">
    <property type="entry name" value="TTDN1/SICKLE"/>
</dbReference>
<dbReference type="Pfam" id="PF15502">
    <property type="entry name" value="MPLKIP"/>
    <property type="match status" value="1"/>
</dbReference>
<organism evidence="3">
    <name type="scientific">Micromonas pusilla (strain CCMP1545)</name>
    <name type="common">Picoplanktonic green alga</name>
    <dbReference type="NCBI Taxonomy" id="564608"/>
    <lineage>
        <taxon>Eukaryota</taxon>
        <taxon>Viridiplantae</taxon>
        <taxon>Chlorophyta</taxon>
        <taxon>Mamiellophyceae</taxon>
        <taxon>Mamiellales</taxon>
        <taxon>Mamiellaceae</taxon>
        <taxon>Micromonas</taxon>
    </lineage>
</organism>
<feature type="compositionally biased region" description="Low complexity" evidence="1">
    <location>
        <begin position="36"/>
        <end position="53"/>
    </location>
</feature>
<feature type="region of interest" description="Disordered" evidence="1">
    <location>
        <begin position="1"/>
        <end position="53"/>
    </location>
</feature>
<proteinExistence type="predicted"/>
<evidence type="ECO:0000313" key="2">
    <source>
        <dbReference type="EMBL" id="EEH51219.1"/>
    </source>
</evidence>
<feature type="compositionally biased region" description="Basic and acidic residues" evidence="1">
    <location>
        <begin position="369"/>
        <end position="403"/>
    </location>
</feature>
<accession>C1N8Q1</accession>
<evidence type="ECO:0000313" key="3">
    <source>
        <dbReference type="Proteomes" id="UP000001876"/>
    </source>
</evidence>
<dbReference type="EMBL" id="GG663751">
    <property type="protein sequence ID" value="EEH51219.1"/>
    <property type="molecule type" value="Genomic_DNA"/>
</dbReference>
<dbReference type="GeneID" id="9689927"/>
<feature type="compositionally biased region" description="Pro residues" evidence="1">
    <location>
        <begin position="425"/>
        <end position="434"/>
    </location>
</feature>
<dbReference type="PANTHER" id="PTHR47102:SF2">
    <property type="entry name" value="PROTEIN BNI1"/>
    <property type="match status" value="1"/>
</dbReference>
<feature type="compositionally biased region" description="Pro residues" evidence="1">
    <location>
        <begin position="335"/>
        <end position="344"/>
    </location>
</feature>
<dbReference type="InterPro" id="IPR051661">
    <property type="entry name" value="Actin_filament_regulator"/>
</dbReference>
<dbReference type="RefSeq" id="XP_003064314.1">
    <property type="nucleotide sequence ID" value="XM_003064268.1"/>
</dbReference>
<keyword evidence="3" id="KW-1185">Reference proteome</keyword>
<name>C1N8Q1_MICPC</name>
<dbReference type="OrthoDB" id="10540414at2759"/>
<protein>
    <submittedName>
        <fullName evidence="2">Predicted protein</fullName>
    </submittedName>
</protein>